<evidence type="ECO:0000256" key="9">
    <source>
        <dbReference type="PIRSR" id="PIRSR000294-2"/>
    </source>
</evidence>
<evidence type="ECO:0000313" key="12">
    <source>
        <dbReference type="Proteomes" id="UP000305471"/>
    </source>
</evidence>
<evidence type="ECO:0000256" key="4">
    <source>
        <dbReference type="ARBA" id="ARBA00022729"/>
    </source>
</evidence>
<dbReference type="GO" id="GO:0009055">
    <property type="term" value="F:electron transfer activity"/>
    <property type="evidence" value="ECO:0007669"/>
    <property type="project" value="InterPro"/>
</dbReference>
<feature type="domain" description="Cytochrome c" evidence="10">
    <location>
        <begin position="37"/>
        <end position="167"/>
    </location>
</feature>
<dbReference type="InterPro" id="IPR026259">
    <property type="entry name" value="MauG/Cytc_peroxidase"/>
</dbReference>
<evidence type="ECO:0000256" key="5">
    <source>
        <dbReference type="ARBA" id="ARBA00022764"/>
    </source>
</evidence>
<dbReference type="RefSeq" id="WP_136781033.1">
    <property type="nucleotide sequence ID" value="NZ_SWCO01000001.1"/>
</dbReference>
<evidence type="ECO:0000256" key="6">
    <source>
        <dbReference type="ARBA" id="ARBA00023002"/>
    </source>
</evidence>
<dbReference type="GO" id="GO:0042597">
    <property type="term" value="C:periplasmic space"/>
    <property type="evidence" value="ECO:0007669"/>
    <property type="project" value="UniProtKB-SubCell"/>
</dbReference>
<keyword evidence="5" id="KW-0574">Periplasm</keyword>
<gene>
    <name evidence="11" type="ORF">E5672_01510</name>
</gene>
<evidence type="ECO:0000256" key="7">
    <source>
        <dbReference type="ARBA" id="ARBA00023004"/>
    </source>
</evidence>
<name>A0A4U0ZPB6_9ALTE</name>
<dbReference type="InterPro" id="IPR051395">
    <property type="entry name" value="Cytochrome_c_Peroxidase/MauG"/>
</dbReference>
<feature type="binding site" description="covalent" evidence="8">
    <location>
        <position position="59"/>
    </location>
    <ligand>
        <name>heme c</name>
        <dbReference type="ChEBI" id="CHEBI:61717"/>
        <label>1</label>
    </ligand>
</feature>
<comment type="PTM">
    <text evidence="8">Binds 2 heme groups per subunit.</text>
</comment>
<feature type="binding site" description="covalent" evidence="8">
    <location>
        <position position="62"/>
    </location>
    <ligand>
        <name>heme c</name>
        <dbReference type="ChEBI" id="CHEBI:61717"/>
        <label>1</label>
    </ligand>
</feature>
<keyword evidence="7 9" id="KW-0408">Iron</keyword>
<dbReference type="PROSITE" id="PS51007">
    <property type="entry name" value="CYTC"/>
    <property type="match status" value="2"/>
</dbReference>
<evidence type="ECO:0000256" key="2">
    <source>
        <dbReference type="ARBA" id="ARBA00022617"/>
    </source>
</evidence>
<dbReference type="InterPro" id="IPR036909">
    <property type="entry name" value="Cyt_c-like_dom_sf"/>
</dbReference>
<dbReference type="PIRSF" id="PIRSF000294">
    <property type="entry name" value="Cytochrome-c_peroxidase"/>
    <property type="match status" value="1"/>
</dbReference>
<keyword evidence="2 8" id="KW-0349">Heme</keyword>
<keyword evidence="12" id="KW-1185">Reference proteome</keyword>
<sequence>MIVGGSACSKAPTPYAWNLPYDIPAPTVPADNPITVESVKLGETLFFDTALSADNTISCSSCHHPENAFAEPKPVSVGARGDKLNRNALALVNVAYNASFTWAHNNLDSIEKQLLIPLFNEHPVEMGVTGNEGVILTRLEQGDYPALFKAAYGDETPNVNNIVKALASYVRSLVSFNSAFDAYAYGQDDGALTPQQLEGLNLFFSERTECFHCHGGVNFTQSSKHSFQAFGVQPFHNTGLYNEDGAGSYPVSDMGLYSVTFNKQDMGKFRAPTLRNIALTAPYMHDGSIATLNDVIEFYARGGNKAETPNPYRSPFIKGFTLSEEEKTALVAFLQSLTDEEFIEKHVSHKN</sequence>
<keyword evidence="6" id="KW-0560">Oxidoreductase</keyword>
<feature type="binding site" description="axial binding residue" evidence="9">
    <location>
        <position position="63"/>
    </location>
    <ligand>
        <name>heme c</name>
        <dbReference type="ChEBI" id="CHEBI:61717"/>
        <label>1</label>
    </ligand>
    <ligandPart>
        <name>Fe</name>
        <dbReference type="ChEBI" id="CHEBI:18248"/>
    </ligandPart>
</feature>
<reference evidence="11 12" key="1">
    <citation type="submission" date="2019-04" db="EMBL/GenBank/DDBJ databases">
        <title>Alteromonas portus sp. nov., an alginate lyase-excreting marine bacterium.</title>
        <authorList>
            <person name="Huang H."/>
            <person name="Mo K."/>
            <person name="Bao S."/>
        </authorList>
    </citation>
    <scope>NUCLEOTIDE SEQUENCE [LARGE SCALE GENOMIC DNA]</scope>
    <source>
        <strain evidence="11 12">HB161718</strain>
    </source>
</reference>
<dbReference type="Pfam" id="PF03150">
    <property type="entry name" value="CCP_MauG"/>
    <property type="match status" value="1"/>
</dbReference>
<feature type="domain" description="Cytochrome c" evidence="10">
    <location>
        <begin position="194"/>
        <end position="338"/>
    </location>
</feature>
<evidence type="ECO:0000256" key="1">
    <source>
        <dbReference type="ARBA" id="ARBA00004418"/>
    </source>
</evidence>
<dbReference type="PANTHER" id="PTHR30600">
    <property type="entry name" value="CYTOCHROME C PEROXIDASE-RELATED"/>
    <property type="match status" value="1"/>
</dbReference>
<organism evidence="11 12">
    <name type="scientific">Alteromonas portus</name>
    <dbReference type="NCBI Taxonomy" id="2565549"/>
    <lineage>
        <taxon>Bacteria</taxon>
        <taxon>Pseudomonadati</taxon>
        <taxon>Pseudomonadota</taxon>
        <taxon>Gammaproteobacteria</taxon>
        <taxon>Alteromonadales</taxon>
        <taxon>Alteromonadaceae</taxon>
        <taxon>Alteromonas/Salinimonas group</taxon>
        <taxon>Alteromonas</taxon>
    </lineage>
</organism>
<keyword evidence="4" id="KW-0732">Signal</keyword>
<evidence type="ECO:0000256" key="3">
    <source>
        <dbReference type="ARBA" id="ARBA00022723"/>
    </source>
</evidence>
<feature type="binding site" description="covalent" evidence="8">
    <location>
        <position position="210"/>
    </location>
    <ligand>
        <name>heme c</name>
        <dbReference type="ChEBI" id="CHEBI:61717"/>
        <label>2</label>
    </ligand>
</feature>
<evidence type="ECO:0000259" key="10">
    <source>
        <dbReference type="PROSITE" id="PS51007"/>
    </source>
</evidence>
<dbReference type="GO" id="GO:0004130">
    <property type="term" value="F:cytochrome-c peroxidase activity"/>
    <property type="evidence" value="ECO:0007669"/>
    <property type="project" value="TreeGrafter"/>
</dbReference>
<proteinExistence type="predicted"/>
<dbReference type="GO" id="GO:0046872">
    <property type="term" value="F:metal ion binding"/>
    <property type="evidence" value="ECO:0007669"/>
    <property type="project" value="UniProtKB-KW"/>
</dbReference>
<dbReference type="AlphaFoldDB" id="A0A4U0ZPB6"/>
<comment type="subcellular location">
    <subcellularLocation>
        <location evidence="1">Periplasm</location>
    </subcellularLocation>
</comment>
<dbReference type="EMBL" id="SWCO01000001">
    <property type="protein sequence ID" value="TKB05279.1"/>
    <property type="molecule type" value="Genomic_DNA"/>
</dbReference>
<protein>
    <submittedName>
        <fullName evidence="11">Di-heme enzyme</fullName>
    </submittedName>
</protein>
<dbReference type="InterPro" id="IPR004852">
    <property type="entry name" value="Di-haem_cyt_c_peroxidsae"/>
</dbReference>
<feature type="binding site" description="covalent" evidence="8">
    <location>
        <position position="213"/>
    </location>
    <ligand>
        <name>heme c</name>
        <dbReference type="ChEBI" id="CHEBI:61717"/>
        <label>2</label>
    </ligand>
</feature>
<evidence type="ECO:0000313" key="11">
    <source>
        <dbReference type="EMBL" id="TKB05279.1"/>
    </source>
</evidence>
<dbReference type="SUPFAM" id="SSF46626">
    <property type="entry name" value="Cytochrome c"/>
    <property type="match status" value="2"/>
</dbReference>
<evidence type="ECO:0000256" key="8">
    <source>
        <dbReference type="PIRSR" id="PIRSR000294-1"/>
    </source>
</evidence>
<dbReference type="GO" id="GO:0020037">
    <property type="term" value="F:heme binding"/>
    <property type="evidence" value="ECO:0007669"/>
    <property type="project" value="InterPro"/>
</dbReference>
<dbReference type="Gene3D" id="1.10.760.10">
    <property type="entry name" value="Cytochrome c-like domain"/>
    <property type="match status" value="2"/>
</dbReference>
<dbReference type="Proteomes" id="UP000305471">
    <property type="component" value="Unassembled WGS sequence"/>
</dbReference>
<comment type="caution">
    <text evidence="11">The sequence shown here is derived from an EMBL/GenBank/DDBJ whole genome shotgun (WGS) entry which is preliminary data.</text>
</comment>
<keyword evidence="3 9" id="KW-0479">Metal-binding</keyword>
<comment type="cofactor">
    <cofactor evidence="8">
        <name>heme</name>
        <dbReference type="ChEBI" id="CHEBI:30413"/>
    </cofactor>
    <text evidence="8">Binds 2 heme groups.</text>
</comment>
<dbReference type="InterPro" id="IPR023929">
    <property type="entry name" value="MbnH-like"/>
</dbReference>
<accession>A0A4U0ZPB6</accession>
<dbReference type="InterPro" id="IPR009056">
    <property type="entry name" value="Cyt_c-like_dom"/>
</dbReference>
<dbReference type="NCBIfam" id="TIGR04039">
    <property type="entry name" value="MXAN_0977_Heme2"/>
    <property type="match status" value="1"/>
</dbReference>
<feature type="binding site" description="axial binding residue" evidence="9">
    <location>
        <position position="214"/>
    </location>
    <ligand>
        <name>heme c</name>
        <dbReference type="ChEBI" id="CHEBI:61717"/>
        <label>2</label>
    </ligand>
    <ligandPart>
        <name>Fe</name>
        <dbReference type="ChEBI" id="CHEBI:18248"/>
    </ligandPart>
</feature>
<dbReference type="OrthoDB" id="9805202at2"/>